<gene>
    <name evidence="2" type="ORF">GRS66_003482</name>
</gene>
<evidence type="ECO:0000256" key="1">
    <source>
        <dbReference type="SAM" id="MobiDB-lite"/>
    </source>
</evidence>
<name>A0A6C1DVQ8_SACPS</name>
<organism evidence="2 3">
    <name type="scientific">Saccharomyces pastorianus</name>
    <name type="common">Lager yeast</name>
    <name type="synonym">Saccharomyces cerevisiae x Saccharomyces eubayanus</name>
    <dbReference type="NCBI Taxonomy" id="27292"/>
    <lineage>
        <taxon>Eukaryota</taxon>
        <taxon>Fungi</taxon>
        <taxon>Dikarya</taxon>
        <taxon>Ascomycota</taxon>
        <taxon>Saccharomycotina</taxon>
        <taxon>Saccharomycetes</taxon>
        <taxon>Saccharomycetales</taxon>
        <taxon>Saccharomycetaceae</taxon>
        <taxon>Saccharomyces</taxon>
    </lineage>
</organism>
<dbReference type="OrthoDB" id="4041556at2759"/>
<feature type="region of interest" description="Disordered" evidence="1">
    <location>
        <begin position="45"/>
        <end position="69"/>
    </location>
</feature>
<keyword evidence="3" id="KW-1185">Reference proteome</keyword>
<dbReference type="Proteomes" id="UP000501346">
    <property type="component" value="Chromosome ScXII"/>
</dbReference>
<dbReference type="AlphaFoldDB" id="A0A6C1DVQ8"/>
<feature type="compositionally biased region" description="Low complexity" evidence="1">
    <location>
        <begin position="51"/>
        <end position="66"/>
    </location>
</feature>
<sequence length="110" mass="12482">MTKDAVNLDAYTVSFMPFYTEYQGPTEEFKDYKFEDTIYFRGKELKREKSATPSSSDNTTSNTFSNGAILSGNTITGKIVSVNNYEREGTDRNELARLQELISLIDVINQ</sequence>
<accession>A0A6C1DVQ8</accession>
<proteinExistence type="predicted"/>
<reference evidence="2 3" key="1">
    <citation type="journal article" date="2019" name="BMC Genomics">
        <title>Chromosome level assembly and comparative genome analysis confirm lager-brewing yeasts originated from a single hybridization.</title>
        <authorList>
            <person name="Salazar A.N."/>
            <person name="Gorter de Vries A.R."/>
            <person name="van den Broek M."/>
            <person name="Brouwers N."/>
            <person name="de la Torre Cortes P."/>
            <person name="Kuijpers N.G.A."/>
            <person name="Daran J.G."/>
            <person name="Abeel T."/>
        </authorList>
    </citation>
    <scope>NUCLEOTIDE SEQUENCE [LARGE SCALE GENOMIC DNA]</scope>
    <source>
        <strain evidence="2 3">CBS 1483</strain>
    </source>
</reference>
<evidence type="ECO:0000313" key="3">
    <source>
        <dbReference type="Proteomes" id="UP000501346"/>
    </source>
</evidence>
<evidence type="ECO:0000313" key="2">
    <source>
        <dbReference type="EMBL" id="QID81122.1"/>
    </source>
</evidence>
<protein>
    <submittedName>
        <fullName evidence="2">Uncharacterized protein</fullName>
    </submittedName>
</protein>
<dbReference type="EMBL" id="CP048993">
    <property type="protein sequence ID" value="QID81122.1"/>
    <property type="molecule type" value="Genomic_DNA"/>
</dbReference>